<dbReference type="PROSITE" id="PS52016">
    <property type="entry name" value="TONB_DEPENDENT_REC_3"/>
    <property type="match status" value="1"/>
</dbReference>
<evidence type="ECO:0000256" key="5">
    <source>
        <dbReference type="ARBA" id="ARBA00022692"/>
    </source>
</evidence>
<evidence type="ECO:0000256" key="13">
    <source>
        <dbReference type="SAM" id="MobiDB-lite"/>
    </source>
</evidence>
<name>A0A5D4XNQ4_9GAMM</name>
<feature type="domain" description="TonB-dependent receptor-like beta-barrel" evidence="15">
    <location>
        <begin position="285"/>
        <end position="729"/>
    </location>
</feature>
<comment type="subcellular location">
    <subcellularLocation>
        <location evidence="1 11">Cell outer membrane</location>
        <topology evidence="1 11">Multi-pass membrane protein</topology>
    </subcellularLocation>
</comment>
<dbReference type="InterPro" id="IPR039426">
    <property type="entry name" value="TonB-dep_rcpt-like"/>
</dbReference>
<protein>
    <submittedName>
        <fullName evidence="17">TonB-dependent receptor</fullName>
    </submittedName>
</protein>
<evidence type="ECO:0000259" key="15">
    <source>
        <dbReference type="Pfam" id="PF00593"/>
    </source>
</evidence>
<feature type="chain" id="PRO_5022848542" evidence="14">
    <location>
        <begin position="24"/>
        <end position="764"/>
    </location>
</feature>
<feature type="region of interest" description="Disordered" evidence="13">
    <location>
        <begin position="266"/>
        <end position="288"/>
    </location>
</feature>
<keyword evidence="14" id="KW-0732">Signal</keyword>
<dbReference type="EMBL" id="VTFT01000001">
    <property type="protein sequence ID" value="TYT25734.1"/>
    <property type="molecule type" value="Genomic_DNA"/>
</dbReference>
<keyword evidence="10 11" id="KW-0998">Cell outer membrane</keyword>
<dbReference type="AlphaFoldDB" id="A0A5D4XNQ4"/>
<keyword evidence="8 12" id="KW-0798">TonB box</keyword>
<sequence length="764" mass="82867">MGSRLFACASMAALFAAPVSALAQATAEALASGQREAEAQASVDAQDLDRIIVTATRRSQPLKDVPLSVTVLSQEELDAKGIVGYEGLAYETPGVVLNRPTANFNNFTARGIATNGYNANLQSTVAIYIDELPISSNGNSTILDPSLYDVERVEFLRGPQGTLFGSGSLAGALRILTRAPDPNVLEASFLGDLGVRGSGSLRQRYNAMVNVPLAQDTLALRVVAFKRHEEGYVDNIGTGIDDANTMEAWGGRATLLWEPSDRLSVQLRASQEDSSPEDSGLTNPDLGEDVRYSDLPDRFAGRMTNYNATIGYQFDGARLTSSSTWSDYAAHFDVDLAATFGHLIPFGLEVPYRDDRFVQEVRLVSETGGRVDWVVGGFYFEQQRNADYFYRSSQEFLDAMGMDNLPVSPYYLRFRNTIDQRERALFGELTFRFNDDLWATGGLRYGSTQAQATQQAGGYNSNYLTAALTGATGPLTIIPIAEIVGLEARETGPSYRLSLSWRPTPAITTYAAVATGFRAPVVNARAGAPSLVNEDDIIIPFGADSDDLINYELGLKGRWLDGRLAANLALYHIDWNDIQVQANRVSDSVQFATNIGGAISQGLEFELVARPGVNWTFALNGSFNRTEVDSLTPEEAAISGAVLGARLSAPRFQGSMVIDYGFDAFGDAAGNASFSLAHVGGFPGMFPNVPGQPGVVSPMFDYTESYTIANANIAFAFERITVGAYVENLFDDRSITYVHPEAFLDGRYARVPPRTIGARVGYRF</sequence>
<evidence type="ECO:0000256" key="7">
    <source>
        <dbReference type="ARBA" id="ARBA00023065"/>
    </source>
</evidence>
<dbReference type="RefSeq" id="WP_149102283.1">
    <property type="nucleotide sequence ID" value="NZ_VTFT01000001.1"/>
</dbReference>
<dbReference type="InterPro" id="IPR000531">
    <property type="entry name" value="Beta-barrel_TonB"/>
</dbReference>
<dbReference type="PANTHER" id="PTHR32552">
    <property type="entry name" value="FERRICHROME IRON RECEPTOR-RELATED"/>
    <property type="match status" value="1"/>
</dbReference>
<evidence type="ECO:0000256" key="11">
    <source>
        <dbReference type="PROSITE-ProRule" id="PRU01360"/>
    </source>
</evidence>
<reference evidence="17 18" key="1">
    <citation type="submission" date="2019-08" db="EMBL/GenBank/DDBJ databases">
        <title>Luteimonas viscosus sp. nov., isolated from soil of a sunflower field.</title>
        <authorList>
            <person name="Jianli Z."/>
            <person name="Ying Z."/>
        </authorList>
    </citation>
    <scope>NUCLEOTIDE SEQUENCE [LARGE SCALE GENOMIC DNA]</scope>
    <source>
        <strain evidence="17 18">XBU10</strain>
    </source>
</reference>
<comment type="similarity">
    <text evidence="11 12">Belongs to the TonB-dependent receptor family.</text>
</comment>
<evidence type="ECO:0000256" key="6">
    <source>
        <dbReference type="ARBA" id="ARBA00023004"/>
    </source>
</evidence>
<evidence type="ECO:0000313" key="18">
    <source>
        <dbReference type="Proteomes" id="UP000324973"/>
    </source>
</evidence>
<evidence type="ECO:0000256" key="8">
    <source>
        <dbReference type="ARBA" id="ARBA00023077"/>
    </source>
</evidence>
<keyword evidence="9 11" id="KW-0472">Membrane</keyword>
<keyword evidence="6" id="KW-0408">Iron</keyword>
<dbReference type="OrthoDB" id="127311at2"/>
<keyword evidence="4" id="KW-0410">Iron transport</keyword>
<keyword evidence="17" id="KW-0675">Receptor</keyword>
<keyword evidence="5 11" id="KW-0812">Transmembrane</keyword>
<feature type="domain" description="TonB-dependent receptor plug" evidence="16">
    <location>
        <begin position="62"/>
        <end position="172"/>
    </location>
</feature>
<keyword evidence="18" id="KW-1185">Reference proteome</keyword>
<evidence type="ECO:0000256" key="12">
    <source>
        <dbReference type="RuleBase" id="RU003357"/>
    </source>
</evidence>
<dbReference type="Pfam" id="PF00593">
    <property type="entry name" value="TonB_dep_Rec_b-barrel"/>
    <property type="match status" value="1"/>
</dbReference>
<dbReference type="PANTHER" id="PTHR32552:SF81">
    <property type="entry name" value="TONB-DEPENDENT OUTER MEMBRANE RECEPTOR"/>
    <property type="match status" value="1"/>
</dbReference>
<dbReference type="Gene3D" id="2.40.170.20">
    <property type="entry name" value="TonB-dependent receptor, beta-barrel domain"/>
    <property type="match status" value="1"/>
</dbReference>
<gene>
    <name evidence="17" type="ORF">FZO89_05405</name>
</gene>
<evidence type="ECO:0000256" key="1">
    <source>
        <dbReference type="ARBA" id="ARBA00004571"/>
    </source>
</evidence>
<keyword evidence="2 11" id="KW-0813">Transport</keyword>
<evidence type="ECO:0000256" key="9">
    <source>
        <dbReference type="ARBA" id="ARBA00023136"/>
    </source>
</evidence>
<dbReference type="GO" id="GO:0009279">
    <property type="term" value="C:cell outer membrane"/>
    <property type="evidence" value="ECO:0007669"/>
    <property type="project" value="UniProtKB-SubCell"/>
</dbReference>
<dbReference type="InterPro" id="IPR012910">
    <property type="entry name" value="Plug_dom"/>
</dbReference>
<dbReference type="SUPFAM" id="SSF56935">
    <property type="entry name" value="Porins"/>
    <property type="match status" value="1"/>
</dbReference>
<organism evidence="17 18">
    <name type="scientific">Luteimonas viscosa</name>
    <dbReference type="NCBI Taxonomy" id="1132694"/>
    <lineage>
        <taxon>Bacteria</taxon>
        <taxon>Pseudomonadati</taxon>
        <taxon>Pseudomonadota</taxon>
        <taxon>Gammaproteobacteria</taxon>
        <taxon>Lysobacterales</taxon>
        <taxon>Lysobacteraceae</taxon>
        <taxon>Luteimonas</taxon>
    </lineage>
</organism>
<dbReference type="InterPro" id="IPR036942">
    <property type="entry name" value="Beta-barrel_TonB_sf"/>
</dbReference>
<dbReference type="Pfam" id="PF07715">
    <property type="entry name" value="Plug"/>
    <property type="match status" value="1"/>
</dbReference>
<evidence type="ECO:0000256" key="4">
    <source>
        <dbReference type="ARBA" id="ARBA00022496"/>
    </source>
</evidence>
<proteinExistence type="inferred from homology"/>
<evidence type="ECO:0000313" key="17">
    <source>
        <dbReference type="EMBL" id="TYT25734.1"/>
    </source>
</evidence>
<comment type="caution">
    <text evidence="17">The sequence shown here is derived from an EMBL/GenBank/DDBJ whole genome shotgun (WGS) entry which is preliminary data.</text>
</comment>
<evidence type="ECO:0000259" key="16">
    <source>
        <dbReference type="Pfam" id="PF07715"/>
    </source>
</evidence>
<dbReference type="GO" id="GO:0006826">
    <property type="term" value="P:iron ion transport"/>
    <property type="evidence" value="ECO:0007669"/>
    <property type="project" value="UniProtKB-KW"/>
</dbReference>
<evidence type="ECO:0000256" key="2">
    <source>
        <dbReference type="ARBA" id="ARBA00022448"/>
    </source>
</evidence>
<evidence type="ECO:0000256" key="3">
    <source>
        <dbReference type="ARBA" id="ARBA00022452"/>
    </source>
</evidence>
<keyword evidence="3 11" id="KW-1134">Transmembrane beta strand</keyword>
<dbReference type="Proteomes" id="UP000324973">
    <property type="component" value="Unassembled WGS sequence"/>
</dbReference>
<feature type="signal peptide" evidence="14">
    <location>
        <begin position="1"/>
        <end position="23"/>
    </location>
</feature>
<keyword evidence="7" id="KW-0406">Ion transport</keyword>
<evidence type="ECO:0000256" key="10">
    <source>
        <dbReference type="ARBA" id="ARBA00023237"/>
    </source>
</evidence>
<evidence type="ECO:0000256" key="14">
    <source>
        <dbReference type="SAM" id="SignalP"/>
    </source>
</evidence>
<accession>A0A5D4XNQ4</accession>